<evidence type="ECO:0000313" key="2">
    <source>
        <dbReference type="EMBL" id="MBO0343090.1"/>
    </source>
</evidence>
<gene>
    <name evidence="2" type="ORF">J0654_15655</name>
</gene>
<dbReference type="Proteomes" id="UP000664807">
    <property type="component" value="Unassembled WGS sequence"/>
</dbReference>
<reference evidence="2 3" key="1">
    <citation type="submission" date="2021-03" db="EMBL/GenBank/DDBJ databases">
        <title>Muricauda lutimaris sp. nov. and Muricauda ruestringensis sp. nov, two marine members of the Flavobacteriaceae isolated from deep sea sediments of Western Pacific.</title>
        <authorList>
            <person name="Zhao S."/>
            <person name="Liu R."/>
        </authorList>
    </citation>
    <scope>NUCLEOTIDE SEQUENCE [LARGE SCALE GENOMIC DNA]</scope>
    <source>
        <strain evidence="2 3">BC31-3-A3</strain>
    </source>
</reference>
<proteinExistence type="predicted"/>
<accession>A0ABS3FK66</accession>
<organism evidence="2 3">
    <name type="scientific">Flagellimonas profundi</name>
    <dbReference type="NCBI Taxonomy" id="2915620"/>
    <lineage>
        <taxon>Bacteria</taxon>
        <taxon>Pseudomonadati</taxon>
        <taxon>Bacteroidota</taxon>
        <taxon>Flavobacteriia</taxon>
        <taxon>Flavobacteriales</taxon>
        <taxon>Flavobacteriaceae</taxon>
        <taxon>Flagellimonas</taxon>
    </lineage>
</organism>
<evidence type="ECO:0000259" key="1">
    <source>
        <dbReference type="Pfam" id="PF14371"/>
    </source>
</evidence>
<dbReference type="EMBL" id="JAFLNM010000004">
    <property type="protein sequence ID" value="MBO0343090.1"/>
    <property type="molecule type" value="Genomic_DNA"/>
</dbReference>
<name>A0ABS3FK66_9FLAO</name>
<dbReference type="Pfam" id="PF14371">
    <property type="entry name" value="DUF4412"/>
    <property type="match status" value="1"/>
</dbReference>
<sequence>MNTKKVIYSILIVLFVAQGANAQFFKKLKKKVSDRVERTVTDKVADKAAQKASKAMDKMLDPEFNKNSPVPIGGEMGNMDDVADEYQFEWVYKMKIDAARSKSDMDIAYYLKKDAPYWGAKMNQGMDMFMIYDMSKLLTVIFMENDGNKFASVTKIPDDINVEEMNEDMDISNYTMTEIAGKTVLGYDCKGYVMENDKYKFTLYNTFDTEVSFSDIYGKSNQMPKGFQVDWLKEGDNEGLVMEMIMEDKENDKNNMTMTCVQLEEQPFSIKKADYSTFGNQ</sequence>
<protein>
    <submittedName>
        <fullName evidence="2">DUF4412 domain-containing protein</fullName>
    </submittedName>
</protein>
<feature type="domain" description="DUF4412" evidence="1">
    <location>
        <begin position="88"/>
        <end position="267"/>
    </location>
</feature>
<dbReference type="RefSeq" id="WP_207030059.1">
    <property type="nucleotide sequence ID" value="NZ_JAFLNM010000004.1"/>
</dbReference>
<evidence type="ECO:0000313" key="3">
    <source>
        <dbReference type="Proteomes" id="UP000664807"/>
    </source>
</evidence>
<keyword evidence="3" id="KW-1185">Reference proteome</keyword>
<comment type="caution">
    <text evidence="2">The sequence shown here is derived from an EMBL/GenBank/DDBJ whole genome shotgun (WGS) entry which is preliminary data.</text>
</comment>
<dbReference type="InterPro" id="IPR025524">
    <property type="entry name" value="DUF4412"/>
</dbReference>